<name>A0A427ACG4_ENSVE</name>
<evidence type="ECO:0000256" key="1">
    <source>
        <dbReference type="SAM" id="MobiDB-lite"/>
    </source>
</evidence>
<gene>
    <name evidence="2" type="ORF">B296_00021688</name>
</gene>
<feature type="region of interest" description="Disordered" evidence="1">
    <location>
        <begin position="70"/>
        <end position="98"/>
    </location>
</feature>
<sequence>MTTWLTKEEEGSSSNVAIKEGTTGWGYRRQMVEDSDTKAVRKGGDRPWPGLCRGNRMWPGSYRLRAVAPTAREVARGQDGRQQRTTPSLRRGDDNDSQ</sequence>
<dbReference type="EMBL" id="AMZH03002945">
    <property type="protein sequence ID" value="RRT73886.1"/>
    <property type="molecule type" value="Genomic_DNA"/>
</dbReference>
<feature type="compositionally biased region" description="Basic and acidic residues" evidence="1">
    <location>
        <begin position="73"/>
        <end position="82"/>
    </location>
</feature>
<proteinExistence type="predicted"/>
<dbReference type="AlphaFoldDB" id="A0A427ACG4"/>
<comment type="caution">
    <text evidence="2">The sequence shown here is derived from an EMBL/GenBank/DDBJ whole genome shotgun (WGS) entry which is preliminary data.</text>
</comment>
<dbReference type="Proteomes" id="UP000287651">
    <property type="component" value="Unassembled WGS sequence"/>
</dbReference>
<reference evidence="2 3" key="1">
    <citation type="journal article" date="2014" name="Agronomy (Basel)">
        <title>A Draft Genome Sequence for Ensete ventricosum, the Drought-Tolerant Tree Against Hunger.</title>
        <authorList>
            <person name="Harrison J."/>
            <person name="Moore K.A."/>
            <person name="Paszkiewicz K."/>
            <person name="Jones T."/>
            <person name="Grant M."/>
            <person name="Ambacheew D."/>
            <person name="Muzemil S."/>
            <person name="Studholme D.J."/>
        </authorList>
    </citation>
    <scope>NUCLEOTIDE SEQUENCE [LARGE SCALE GENOMIC DNA]</scope>
</reference>
<evidence type="ECO:0000313" key="2">
    <source>
        <dbReference type="EMBL" id="RRT73886.1"/>
    </source>
</evidence>
<protein>
    <submittedName>
        <fullName evidence="2">Uncharacterized protein</fullName>
    </submittedName>
</protein>
<accession>A0A427ACG4</accession>
<organism evidence="2 3">
    <name type="scientific">Ensete ventricosum</name>
    <name type="common">Abyssinian banana</name>
    <name type="synonym">Musa ensete</name>
    <dbReference type="NCBI Taxonomy" id="4639"/>
    <lineage>
        <taxon>Eukaryota</taxon>
        <taxon>Viridiplantae</taxon>
        <taxon>Streptophyta</taxon>
        <taxon>Embryophyta</taxon>
        <taxon>Tracheophyta</taxon>
        <taxon>Spermatophyta</taxon>
        <taxon>Magnoliopsida</taxon>
        <taxon>Liliopsida</taxon>
        <taxon>Zingiberales</taxon>
        <taxon>Musaceae</taxon>
        <taxon>Ensete</taxon>
    </lineage>
</organism>
<feature type="non-terminal residue" evidence="2">
    <location>
        <position position="98"/>
    </location>
</feature>
<feature type="region of interest" description="Disordered" evidence="1">
    <location>
        <begin position="1"/>
        <end position="24"/>
    </location>
</feature>
<evidence type="ECO:0000313" key="3">
    <source>
        <dbReference type="Proteomes" id="UP000287651"/>
    </source>
</evidence>
<feature type="compositionally biased region" description="Basic and acidic residues" evidence="1">
    <location>
        <begin position="1"/>
        <end position="10"/>
    </location>
</feature>